<evidence type="ECO:0000313" key="3">
    <source>
        <dbReference type="Proteomes" id="UP000789405"/>
    </source>
</evidence>
<comment type="caution">
    <text evidence="2">The sequence shown here is derived from an EMBL/GenBank/DDBJ whole genome shotgun (WGS) entry which is preliminary data.</text>
</comment>
<reference evidence="2" key="1">
    <citation type="submission" date="2021-06" db="EMBL/GenBank/DDBJ databases">
        <authorList>
            <person name="Kallberg Y."/>
            <person name="Tangrot J."/>
            <person name="Rosling A."/>
        </authorList>
    </citation>
    <scope>NUCLEOTIDE SEQUENCE</scope>
    <source>
        <strain evidence="2">MA453B</strain>
    </source>
</reference>
<name>A0A9N9NSK5_9GLOM</name>
<keyword evidence="1" id="KW-0472">Membrane</keyword>
<evidence type="ECO:0000256" key="1">
    <source>
        <dbReference type="SAM" id="Phobius"/>
    </source>
</evidence>
<sequence>IMIQRKVIKRQEIETTSTGTSSVGTTSVRASSVPAYSQQATQTALPAIQLLPTLQASQTDKGPIQIAAISTPPGVVTPYITMTVTDKVIPTPTTSNAADSNASSPQAIILAASVLCSVGLITILGVVVLCWFRRGERSKSERNEVSQIHDDEVTLRRSRRDNFDGSIDQSDDFVTYRPSDPDDEQLPSYAEAIVIGRASLQSGQYGQYGQYGQH</sequence>
<dbReference type="OrthoDB" id="2390447at2759"/>
<protein>
    <submittedName>
        <fullName evidence="2">23316_t:CDS:1</fullName>
    </submittedName>
</protein>
<dbReference type="Proteomes" id="UP000789405">
    <property type="component" value="Unassembled WGS sequence"/>
</dbReference>
<feature type="non-terminal residue" evidence="2">
    <location>
        <position position="1"/>
    </location>
</feature>
<proteinExistence type="predicted"/>
<evidence type="ECO:0000313" key="2">
    <source>
        <dbReference type="EMBL" id="CAG8756502.1"/>
    </source>
</evidence>
<dbReference type="AlphaFoldDB" id="A0A9N9NSK5"/>
<keyword evidence="3" id="KW-1185">Reference proteome</keyword>
<keyword evidence="1" id="KW-0812">Transmembrane</keyword>
<gene>
    <name evidence="2" type="ORF">DERYTH_LOCUS17386</name>
</gene>
<organism evidence="2 3">
    <name type="scientific">Dentiscutata erythropus</name>
    <dbReference type="NCBI Taxonomy" id="1348616"/>
    <lineage>
        <taxon>Eukaryota</taxon>
        <taxon>Fungi</taxon>
        <taxon>Fungi incertae sedis</taxon>
        <taxon>Mucoromycota</taxon>
        <taxon>Glomeromycotina</taxon>
        <taxon>Glomeromycetes</taxon>
        <taxon>Diversisporales</taxon>
        <taxon>Gigasporaceae</taxon>
        <taxon>Dentiscutata</taxon>
    </lineage>
</organism>
<dbReference type="EMBL" id="CAJVPY010016332">
    <property type="protein sequence ID" value="CAG8756502.1"/>
    <property type="molecule type" value="Genomic_DNA"/>
</dbReference>
<feature type="transmembrane region" description="Helical" evidence="1">
    <location>
        <begin position="108"/>
        <end position="132"/>
    </location>
</feature>
<keyword evidence="1" id="KW-1133">Transmembrane helix</keyword>
<accession>A0A9N9NSK5</accession>